<evidence type="ECO:0000256" key="7">
    <source>
        <dbReference type="ARBA" id="ARBA00022842"/>
    </source>
</evidence>
<proteinExistence type="predicted"/>
<dbReference type="GO" id="GO:0005524">
    <property type="term" value="F:ATP binding"/>
    <property type="evidence" value="ECO:0007669"/>
    <property type="project" value="UniProtKB-KW"/>
</dbReference>
<accession>A0AA41SNH1</accession>
<keyword evidence="4" id="KW-0479">Metal-binding</keyword>
<dbReference type="GO" id="GO:0006099">
    <property type="term" value="P:tricarboxylic acid cycle"/>
    <property type="evidence" value="ECO:0007669"/>
    <property type="project" value="UniProtKB-KW"/>
</dbReference>
<evidence type="ECO:0000256" key="2">
    <source>
        <dbReference type="ARBA" id="ARBA00022532"/>
    </source>
</evidence>
<evidence type="ECO:0000256" key="6">
    <source>
        <dbReference type="ARBA" id="ARBA00022840"/>
    </source>
</evidence>
<dbReference type="Pfam" id="PF08442">
    <property type="entry name" value="ATP-grasp_2"/>
    <property type="match status" value="1"/>
</dbReference>
<evidence type="ECO:0000313" key="10">
    <source>
        <dbReference type="Proteomes" id="UP001166674"/>
    </source>
</evidence>
<feature type="domain" description="ATP-grasp fold succinyl-CoA synthetase-type" evidence="8">
    <location>
        <begin position="2"/>
        <end position="112"/>
    </location>
</feature>
<dbReference type="PANTHER" id="PTHR11815">
    <property type="entry name" value="SUCCINYL-COA SYNTHETASE BETA CHAIN"/>
    <property type="match status" value="1"/>
</dbReference>
<evidence type="ECO:0000256" key="4">
    <source>
        <dbReference type="ARBA" id="ARBA00022723"/>
    </source>
</evidence>
<dbReference type="GO" id="GO:0004775">
    <property type="term" value="F:succinate-CoA ligase (ADP-forming) activity"/>
    <property type="evidence" value="ECO:0007669"/>
    <property type="project" value="TreeGrafter"/>
</dbReference>
<name>A0AA41SNH1_SCICA</name>
<evidence type="ECO:0000256" key="3">
    <source>
        <dbReference type="ARBA" id="ARBA00022598"/>
    </source>
</evidence>
<reference evidence="9" key="1">
    <citation type="submission" date="2020-03" db="EMBL/GenBank/DDBJ databases">
        <title>Studies in the Genomics of Life Span.</title>
        <authorList>
            <person name="Glass D."/>
        </authorList>
    </citation>
    <scope>NUCLEOTIDE SEQUENCE</scope>
    <source>
        <strain evidence="9">SUZIE</strain>
        <tissue evidence="9">Muscle</tissue>
    </source>
</reference>
<comment type="caution">
    <text evidence="9">The sequence shown here is derived from an EMBL/GenBank/DDBJ whole genome shotgun (WGS) entry which is preliminary data.</text>
</comment>
<evidence type="ECO:0000259" key="8">
    <source>
        <dbReference type="Pfam" id="PF08442"/>
    </source>
</evidence>
<evidence type="ECO:0000256" key="1">
    <source>
        <dbReference type="ARBA" id="ARBA00001946"/>
    </source>
</evidence>
<dbReference type="PANTHER" id="PTHR11815:SF1">
    <property type="entry name" value="SUCCINATE--COA LIGASE [ADP-FORMING] SUBUNIT BETA, MITOCHONDRIAL"/>
    <property type="match status" value="1"/>
</dbReference>
<keyword evidence="2" id="KW-0816">Tricarboxylic acid cycle</keyword>
<keyword evidence="5" id="KW-0547">Nucleotide-binding</keyword>
<gene>
    <name evidence="9" type="ORF">SUZIE_101380</name>
</gene>
<dbReference type="AlphaFoldDB" id="A0AA41SNH1"/>
<dbReference type="EMBL" id="JAATJV010132900">
    <property type="protein sequence ID" value="MBZ3869129.1"/>
    <property type="molecule type" value="Genomic_DNA"/>
</dbReference>
<dbReference type="FunFam" id="3.30.470.20:FF:000002">
    <property type="entry name" value="Succinate--CoA ligase [ADP-forming] subunit beta"/>
    <property type="match status" value="1"/>
</dbReference>
<sequence length="143" mass="16219">MCNQVLVCERKYPRREYYFAITTERSFQGPELIGSSQGSVNIEDVAAESPDAIVKEPLDIIEGIKKEQAIQLVQKMGFPPNVVDSAAQIMVKLYNLFLKYDEIMVEINPMVEDSDGAVLCMDAKINFNSNSAYHQKKIFDFQD</sequence>
<protein>
    <submittedName>
        <fullName evidence="9">Succinyl-CoA ligase [ADP-forming] subunit beta, mitochondrial</fullName>
    </submittedName>
</protein>
<dbReference type="Proteomes" id="UP001166674">
    <property type="component" value="Unassembled WGS sequence"/>
</dbReference>
<dbReference type="GO" id="GO:0006104">
    <property type="term" value="P:succinyl-CoA metabolic process"/>
    <property type="evidence" value="ECO:0007669"/>
    <property type="project" value="TreeGrafter"/>
</dbReference>
<keyword evidence="6" id="KW-0067">ATP-binding</keyword>
<evidence type="ECO:0000256" key="5">
    <source>
        <dbReference type="ARBA" id="ARBA00022741"/>
    </source>
</evidence>
<dbReference type="GO" id="GO:0042709">
    <property type="term" value="C:succinate-CoA ligase complex"/>
    <property type="evidence" value="ECO:0007669"/>
    <property type="project" value="TreeGrafter"/>
</dbReference>
<keyword evidence="3 9" id="KW-0436">Ligase</keyword>
<organism evidence="9 10">
    <name type="scientific">Sciurus carolinensis</name>
    <name type="common">Eastern gray squirrel</name>
    <dbReference type="NCBI Taxonomy" id="30640"/>
    <lineage>
        <taxon>Eukaryota</taxon>
        <taxon>Metazoa</taxon>
        <taxon>Chordata</taxon>
        <taxon>Craniata</taxon>
        <taxon>Vertebrata</taxon>
        <taxon>Euteleostomi</taxon>
        <taxon>Mammalia</taxon>
        <taxon>Eutheria</taxon>
        <taxon>Euarchontoglires</taxon>
        <taxon>Glires</taxon>
        <taxon>Rodentia</taxon>
        <taxon>Sciuromorpha</taxon>
        <taxon>Sciuridae</taxon>
        <taxon>Sciurinae</taxon>
        <taxon>Sciurini</taxon>
        <taxon>Sciurus</taxon>
    </lineage>
</organism>
<dbReference type="GO" id="GO:0005739">
    <property type="term" value="C:mitochondrion"/>
    <property type="evidence" value="ECO:0007669"/>
    <property type="project" value="TreeGrafter"/>
</dbReference>
<dbReference type="InterPro" id="IPR013650">
    <property type="entry name" value="ATP-grasp_succ-CoA_synth-type"/>
</dbReference>
<evidence type="ECO:0000313" key="9">
    <source>
        <dbReference type="EMBL" id="MBZ3869129.1"/>
    </source>
</evidence>
<keyword evidence="7" id="KW-0460">Magnesium</keyword>
<dbReference type="Gene3D" id="3.30.470.20">
    <property type="entry name" value="ATP-grasp fold, B domain"/>
    <property type="match status" value="1"/>
</dbReference>
<dbReference type="SUPFAM" id="SSF56059">
    <property type="entry name" value="Glutathione synthetase ATP-binding domain-like"/>
    <property type="match status" value="1"/>
</dbReference>
<comment type="cofactor">
    <cofactor evidence="1">
        <name>Mg(2+)</name>
        <dbReference type="ChEBI" id="CHEBI:18420"/>
    </cofactor>
</comment>
<keyword evidence="10" id="KW-1185">Reference proteome</keyword>
<dbReference type="GO" id="GO:0046872">
    <property type="term" value="F:metal ion binding"/>
    <property type="evidence" value="ECO:0007669"/>
    <property type="project" value="UniProtKB-KW"/>
</dbReference>